<organism evidence="2 3">
    <name type="scientific">Agaricus bisporus var. burnettii</name>
    <dbReference type="NCBI Taxonomy" id="192524"/>
    <lineage>
        <taxon>Eukaryota</taxon>
        <taxon>Fungi</taxon>
        <taxon>Dikarya</taxon>
        <taxon>Basidiomycota</taxon>
        <taxon>Agaricomycotina</taxon>
        <taxon>Agaricomycetes</taxon>
        <taxon>Agaricomycetidae</taxon>
        <taxon>Agaricales</taxon>
        <taxon>Agaricineae</taxon>
        <taxon>Agaricaceae</taxon>
        <taxon>Agaricus</taxon>
    </lineage>
</organism>
<keyword evidence="1" id="KW-0732">Signal</keyword>
<protein>
    <submittedName>
        <fullName evidence="2">Uncharacterized protein</fullName>
    </submittedName>
</protein>
<sequence length="197" mass="21806">MLFLELLALGMPVISFAYPHNPIKSPSLRRDVQADNTVKVVGPEDYCLVMPRDPHTNIGDSEYPGGTQVFCSSIARSADEQGLLPDNFWENVELHEDQGDNGGKYVQLTGCIRPSLIDRLNQLDKGGQYDSSGGRGGRGNPRDSVCVGYNHYVELVEPALNRSCIRCCEDFDDCVVSKGASIHPIEIMQYSDSQRMH</sequence>
<dbReference type="AlphaFoldDB" id="A0A8H7F256"/>
<reference evidence="2 3" key="1">
    <citation type="journal article" name="Sci. Rep.">
        <title>Telomere-to-telomere assembled and centromere annotated genomes of the two main subspecies of the button mushroom Agaricus bisporus reveal especially polymorphic chromosome ends.</title>
        <authorList>
            <person name="Sonnenberg A.S.M."/>
            <person name="Sedaghat-Telgerd N."/>
            <person name="Lavrijssen B."/>
            <person name="Ohm R.A."/>
            <person name="Hendrickx P.M."/>
            <person name="Scholtmeijer K."/>
            <person name="Baars J.J.P."/>
            <person name="van Peer A."/>
        </authorList>
    </citation>
    <scope>NUCLEOTIDE SEQUENCE [LARGE SCALE GENOMIC DNA]</scope>
    <source>
        <strain evidence="2 3">H119_p4</strain>
    </source>
</reference>
<feature type="chain" id="PRO_5034551395" evidence="1">
    <location>
        <begin position="18"/>
        <end position="197"/>
    </location>
</feature>
<dbReference type="Proteomes" id="UP000629468">
    <property type="component" value="Unassembled WGS sequence"/>
</dbReference>
<gene>
    <name evidence="2" type="ORF">Agabi119p4_5650</name>
</gene>
<dbReference type="EMBL" id="JABXXO010000007">
    <property type="protein sequence ID" value="KAF7773483.1"/>
    <property type="molecule type" value="Genomic_DNA"/>
</dbReference>
<comment type="caution">
    <text evidence="2">The sequence shown here is derived from an EMBL/GenBank/DDBJ whole genome shotgun (WGS) entry which is preliminary data.</text>
</comment>
<evidence type="ECO:0000256" key="1">
    <source>
        <dbReference type="SAM" id="SignalP"/>
    </source>
</evidence>
<proteinExistence type="predicted"/>
<accession>A0A8H7F256</accession>
<evidence type="ECO:0000313" key="2">
    <source>
        <dbReference type="EMBL" id="KAF7773483.1"/>
    </source>
</evidence>
<feature type="signal peptide" evidence="1">
    <location>
        <begin position="1"/>
        <end position="17"/>
    </location>
</feature>
<evidence type="ECO:0000313" key="3">
    <source>
        <dbReference type="Proteomes" id="UP000629468"/>
    </source>
</evidence>
<name>A0A8H7F256_AGABI</name>